<keyword evidence="6 14" id="KW-0349">Heme</keyword>
<comment type="caution">
    <text evidence="17">The sequence shown here is derived from an EMBL/GenBank/DDBJ whole genome shotgun (WGS) entry which is preliminary data.</text>
</comment>
<dbReference type="AlphaFoldDB" id="A0ABD2NNS9"/>
<protein>
    <recommendedName>
        <fullName evidence="19">Cytochrome P450</fullName>
    </recommendedName>
</protein>
<accession>A0ABD2NNS9</accession>
<keyword evidence="18" id="KW-1185">Reference proteome</keyword>
<evidence type="ECO:0000313" key="18">
    <source>
        <dbReference type="Proteomes" id="UP001516400"/>
    </source>
</evidence>
<keyword evidence="10 15" id="KW-0560">Oxidoreductase</keyword>
<reference evidence="17 18" key="1">
    <citation type="journal article" date="2021" name="BMC Biol.">
        <title>Horizontally acquired antibacterial genes associated with adaptive radiation of ladybird beetles.</title>
        <authorList>
            <person name="Li H.S."/>
            <person name="Tang X.F."/>
            <person name="Huang Y.H."/>
            <person name="Xu Z.Y."/>
            <person name="Chen M.L."/>
            <person name="Du X.Y."/>
            <person name="Qiu B.Y."/>
            <person name="Chen P.T."/>
            <person name="Zhang W."/>
            <person name="Slipinski A."/>
            <person name="Escalona H.E."/>
            <person name="Waterhouse R.M."/>
            <person name="Zwick A."/>
            <person name="Pang H."/>
        </authorList>
    </citation>
    <scope>NUCLEOTIDE SEQUENCE [LARGE SCALE GENOMIC DNA]</scope>
    <source>
        <strain evidence="17">SYSU2018</strain>
    </source>
</reference>
<comment type="subcellular location">
    <subcellularLocation>
        <location evidence="4">Endoplasmic reticulum membrane</location>
        <topology evidence="4">Peripheral membrane protein</topology>
    </subcellularLocation>
    <subcellularLocation>
        <location evidence="3">Microsome membrane</location>
        <topology evidence="3">Peripheral membrane protein</topology>
    </subcellularLocation>
</comment>
<evidence type="ECO:0000256" key="10">
    <source>
        <dbReference type="ARBA" id="ARBA00023002"/>
    </source>
</evidence>
<evidence type="ECO:0000256" key="5">
    <source>
        <dbReference type="ARBA" id="ARBA00010617"/>
    </source>
</evidence>
<evidence type="ECO:0000256" key="15">
    <source>
        <dbReference type="RuleBase" id="RU000461"/>
    </source>
</evidence>
<evidence type="ECO:0000256" key="3">
    <source>
        <dbReference type="ARBA" id="ARBA00004174"/>
    </source>
</evidence>
<dbReference type="PANTHER" id="PTHR24291:SF189">
    <property type="entry name" value="CYTOCHROME P450 4C3-RELATED"/>
    <property type="match status" value="1"/>
</dbReference>
<feature type="binding site" description="axial binding residue" evidence="14">
    <location>
        <position position="448"/>
    </location>
    <ligand>
        <name>heme</name>
        <dbReference type="ChEBI" id="CHEBI:30413"/>
    </ligand>
    <ligandPart>
        <name>Fe</name>
        <dbReference type="ChEBI" id="CHEBI:18248"/>
    </ligandPart>
</feature>
<evidence type="ECO:0000256" key="1">
    <source>
        <dbReference type="ARBA" id="ARBA00001971"/>
    </source>
</evidence>
<comment type="similarity">
    <text evidence="5 15">Belongs to the cytochrome P450 family.</text>
</comment>
<proteinExistence type="inferred from homology"/>
<keyword evidence="8" id="KW-0256">Endoplasmic reticulum</keyword>
<evidence type="ECO:0000256" key="16">
    <source>
        <dbReference type="SAM" id="Phobius"/>
    </source>
</evidence>
<evidence type="ECO:0000256" key="4">
    <source>
        <dbReference type="ARBA" id="ARBA00004406"/>
    </source>
</evidence>
<dbReference type="InterPro" id="IPR001128">
    <property type="entry name" value="Cyt_P450"/>
</dbReference>
<dbReference type="Gene3D" id="1.10.630.10">
    <property type="entry name" value="Cytochrome P450"/>
    <property type="match status" value="1"/>
</dbReference>
<evidence type="ECO:0000256" key="9">
    <source>
        <dbReference type="ARBA" id="ARBA00022848"/>
    </source>
</evidence>
<comment type="function">
    <text evidence="2">May be involved in the metabolism of insect hormones and in the breakdown of synthetic insecticides.</text>
</comment>
<keyword evidence="16" id="KW-1133">Transmembrane helix</keyword>
<name>A0ABD2NNS9_9CUCU</name>
<keyword evidence="13 16" id="KW-0472">Membrane</keyword>
<keyword evidence="9" id="KW-0492">Microsome</keyword>
<dbReference type="Proteomes" id="UP001516400">
    <property type="component" value="Unassembled WGS sequence"/>
</dbReference>
<evidence type="ECO:0000256" key="13">
    <source>
        <dbReference type="ARBA" id="ARBA00023136"/>
    </source>
</evidence>
<evidence type="ECO:0000256" key="12">
    <source>
        <dbReference type="ARBA" id="ARBA00023033"/>
    </source>
</evidence>
<evidence type="ECO:0000313" key="17">
    <source>
        <dbReference type="EMBL" id="KAL3280353.1"/>
    </source>
</evidence>
<evidence type="ECO:0000256" key="11">
    <source>
        <dbReference type="ARBA" id="ARBA00023004"/>
    </source>
</evidence>
<dbReference type="PROSITE" id="PS00086">
    <property type="entry name" value="CYTOCHROME_P450"/>
    <property type="match status" value="1"/>
</dbReference>
<gene>
    <name evidence="17" type="ORF">HHI36_017842</name>
</gene>
<dbReference type="InterPro" id="IPR036396">
    <property type="entry name" value="Cyt_P450_sf"/>
</dbReference>
<dbReference type="CDD" id="cd20628">
    <property type="entry name" value="CYP4"/>
    <property type="match status" value="1"/>
</dbReference>
<dbReference type="InterPro" id="IPR002401">
    <property type="entry name" value="Cyt_P450_E_grp-I"/>
</dbReference>
<evidence type="ECO:0000256" key="8">
    <source>
        <dbReference type="ARBA" id="ARBA00022824"/>
    </source>
</evidence>
<dbReference type="PANTHER" id="PTHR24291">
    <property type="entry name" value="CYTOCHROME P450 FAMILY 4"/>
    <property type="match status" value="1"/>
</dbReference>
<comment type="cofactor">
    <cofactor evidence="1 14">
        <name>heme</name>
        <dbReference type="ChEBI" id="CHEBI:30413"/>
    </cofactor>
</comment>
<evidence type="ECO:0008006" key="19">
    <source>
        <dbReference type="Google" id="ProtNLM"/>
    </source>
</evidence>
<dbReference type="GO" id="GO:0046872">
    <property type="term" value="F:metal ion binding"/>
    <property type="evidence" value="ECO:0007669"/>
    <property type="project" value="UniProtKB-KW"/>
</dbReference>
<keyword evidence="16" id="KW-0812">Transmembrane</keyword>
<dbReference type="InterPro" id="IPR017972">
    <property type="entry name" value="Cyt_P450_CS"/>
</dbReference>
<keyword evidence="12 15" id="KW-0503">Monooxygenase</keyword>
<dbReference type="Pfam" id="PF00067">
    <property type="entry name" value="p450"/>
    <property type="match status" value="1"/>
</dbReference>
<evidence type="ECO:0000256" key="2">
    <source>
        <dbReference type="ARBA" id="ARBA00003690"/>
    </source>
</evidence>
<dbReference type="PRINTS" id="PR00385">
    <property type="entry name" value="P450"/>
</dbReference>
<evidence type="ECO:0000256" key="7">
    <source>
        <dbReference type="ARBA" id="ARBA00022723"/>
    </source>
</evidence>
<dbReference type="SUPFAM" id="SSF48264">
    <property type="entry name" value="Cytochrome P450"/>
    <property type="match status" value="1"/>
</dbReference>
<dbReference type="InterPro" id="IPR050196">
    <property type="entry name" value="Cytochrome_P450_Monoox"/>
</dbReference>
<organism evidence="17 18">
    <name type="scientific">Cryptolaemus montrouzieri</name>
    <dbReference type="NCBI Taxonomy" id="559131"/>
    <lineage>
        <taxon>Eukaryota</taxon>
        <taxon>Metazoa</taxon>
        <taxon>Ecdysozoa</taxon>
        <taxon>Arthropoda</taxon>
        <taxon>Hexapoda</taxon>
        <taxon>Insecta</taxon>
        <taxon>Pterygota</taxon>
        <taxon>Neoptera</taxon>
        <taxon>Endopterygota</taxon>
        <taxon>Coleoptera</taxon>
        <taxon>Polyphaga</taxon>
        <taxon>Cucujiformia</taxon>
        <taxon>Coccinelloidea</taxon>
        <taxon>Coccinellidae</taxon>
        <taxon>Scymninae</taxon>
        <taxon>Scymnini</taxon>
        <taxon>Cryptolaemus</taxon>
    </lineage>
</organism>
<dbReference type="PRINTS" id="PR00463">
    <property type="entry name" value="EP450I"/>
</dbReference>
<keyword evidence="7 14" id="KW-0479">Metal-binding</keyword>
<evidence type="ECO:0000256" key="14">
    <source>
        <dbReference type="PIRSR" id="PIRSR602401-1"/>
    </source>
</evidence>
<evidence type="ECO:0000256" key="6">
    <source>
        <dbReference type="ARBA" id="ARBA00022617"/>
    </source>
</evidence>
<dbReference type="EMBL" id="JABFTP020000124">
    <property type="protein sequence ID" value="KAL3280353.1"/>
    <property type="molecule type" value="Genomic_DNA"/>
</dbReference>
<keyword evidence="11 14" id="KW-0408">Iron</keyword>
<feature type="transmembrane region" description="Helical" evidence="16">
    <location>
        <begin position="6"/>
        <end position="24"/>
    </location>
</feature>
<dbReference type="GO" id="GO:0004497">
    <property type="term" value="F:monooxygenase activity"/>
    <property type="evidence" value="ECO:0007669"/>
    <property type="project" value="UniProtKB-KW"/>
</dbReference>
<dbReference type="GO" id="GO:0005789">
    <property type="term" value="C:endoplasmic reticulum membrane"/>
    <property type="evidence" value="ECO:0007669"/>
    <property type="project" value="UniProtKB-SubCell"/>
</dbReference>
<sequence length="503" mass="57925">MAIFQTVLFGIFCTLCVWIAKYYWGRRKLYRLSAKIPGPKPYPLIGNTLDFIGDSTEKVLKTFQLYFTTYPDLFKYWLGPKLIFGISKPEHMEIILNQHQCLEKDSNYDFTRIYLGNGLLTAPVHIWKKNRKIINPMFNQKRLDSFIQIFSKQAKTCLEIMKQKAGDKTLDIFPIISACNIDTICETTMGISVNAQKSSNHFGILLDRIMEIVMLKMAIFWYHCDLIFKRTKHQKVLDETLPIVKNFTGKIISAKKKLFDEKTKQIEAGDIIEEDDKSWKPFLDLLLALTIEGKKFSEEELGDEVNTFMAAGSDTTAGSLSFCFMALGIYQDVQKKVYQEVIDVLGEDRDITPEDLPHLHYTERFIKEVLRLFPVVGFIMRTFTADVDIGDAVLPEGSSVLISLFHAHRSPKYWKDPLKFDPDRFLPEESAKRHPYSFLPFSAGPRSCIGKKYAVMNLKSILATVVRKLVIKCDYKSAEEVELKLNIMLRPIHGFKVSVELRE</sequence>